<dbReference type="KEGG" id="mdo:100022930"/>
<evidence type="ECO:0000256" key="5">
    <source>
        <dbReference type="ARBA" id="ARBA00023180"/>
    </source>
</evidence>
<comment type="subunit">
    <text evidence="2">Part of the tectonic-like complex (also named B9 complex).</text>
</comment>
<evidence type="ECO:0000313" key="10">
    <source>
        <dbReference type="Ensembl" id="ENSMODP00000006127.3"/>
    </source>
</evidence>
<dbReference type="STRING" id="13616.ENSMODP00000006127"/>
<dbReference type="PANTHER" id="PTHR14611">
    <property type="entry name" value="TECTONIC FAMILY MEMBER"/>
    <property type="match status" value="1"/>
</dbReference>
<dbReference type="HOGENOM" id="CLU_016974_1_0_1"/>
<dbReference type="InterPro" id="IPR040354">
    <property type="entry name" value="TCTN1-3"/>
</dbReference>
<evidence type="ECO:0000256" key="1">
    <source>
        <dbReference type="ARBA" id="ARBA00007633"/>
    </source>
</evidence>
<feature type="signal peptide" evidence="7">
    <location>
        <begin position="1"/>
        <end position="22"/>
    </location>
</feature>
<evidence type="ECO:0000256" key="4">
    <source>
        <dbReference type="ARBA" id="ARBA00022794"/>
    </source>
</evidence>
<keyword evidence="4" id="KW-0970">Cilium biogenesis/degradation</keyword>
<dbReference type="CTD" id="26123"/>
<organism evidence="10 11">
    <name type="scientific">Monodelphis domestica</name>
    <name type="common">Gray short-tailed opossum</name>
    <dbReference type="NCBI Taxonomy" id="13616"/>
    <lineage>
        <taxon>Eukaryota</taxon>
        <taxon>Metazoa</taxon>
        <taxon>Chordata</taxon>
        <taxon>Craniata</taxon>
        <taxon>Vertebrata</taxon>
        <taxon>Euteleostomi</taxon>
        <taxon>Mammalia</taxon>
        <taxon>Metatheria</taxon>
        <taxon>Didelphimorphia</taxon>
        <taxon>Didelphidae</taxon>
        <taxon>Monodelphis</taxon>
    </lineage>
</organism>
<dbReference type="InterPro" id="IPR057724">
    <property type="entry name" value="TCTN1-3_N"/>
</dbReference>
<reference evidence="10" key="3">
    <citation type="submission" date="2025-09" db="UniProtKB">
        <authorList>
            <consortium name="Ensembl"/>
        </authorList>
    </citation>
    <scope>IDENTIFICATION</scope>
</reference>
<dbReference type="GO" id="GO:0060271">
    <property type="term" value="P:cilium assembly"/>
    <property type="evidence" value="ECO:0000318"/>
    <property type="project" value="GO_Central"/>
</dbReference>
<feature type="domain" description="Tectonic-1-3" evidence="8">
    <location>
        <begin position="407"/>
        <end position="579"/>
    </location>
</feature>
<reference evidence="10 11" key="1">
    <citation type="journal article" date="2007" name="Nature">
        <title>Genome of the marsupial Monodelphis domestica reveals innovation in non-coding sequences.</title>
        <authorList>
            <person name="Mikkelsen T.S."/>
            <person name="Wakefield M.J."/>
            <person name="Aken B."/>
            <person name="Amemiya C.T."/>
            <person name="Chang J.L."/>
            <person name="Duke S."/>
            <person name="Garber M."/>
            <person name="Gentles A.J."/>
            <person name="Goodstadt L."/>
            <person name="Heger A."/>
            <person name="Jurka J."/>
            <person name="Kamal M."/>
            <person name="Mauceli E."/>
            <person name="Searle S.M."/>
            <person name="Sharpe T."/>
            <person name="Baker M.L."/>
            <person name="Batzer M.A."/>
            <person name="Benos P.V."/>
            <person name="Belov K."/>
            <person name="Clamp M."/>
            <person name="Cook A."/>
            <person name="Cuff J."/>
            <person name="Das R."/>
            <person name="Davidow L."/>
            <person name="Deakin J.E."/>
            <person name="Fazzari M.J."/>
            <person name="Glass J.L."/>
            <person name="Grabherr M."/>
            <person name="Greally J.M."/>
            <person name="Gu W."/>
            <person name="Hore T.A."/>
            <person name="Huttley G.A."/>
            <person name="Kleber M."/>
            <person name="Jirtle R.L."/>
            <person name="Koina E."/>
            <person name="Lee J.T."/>
            <person name="Mahony S."/>
            <person name="Marra M.A."/>
            <person name="Miller R.D."/>
            <person name="Nicholls R.D."/>
            <person name="Oda M."/>
            <person name="Papenfuss A.T."/>
            <person name="Parra Z.E."/>
            <person name="Pollock D.D."/>
            <person name="Ray D.A."/>
            <person name="Schein J.E."/>
            <person name="Speed T.P."/>
            <person name="Thompson K."/>
            <person name="VandeBerg J.L."/>
            <person name="Wade C.M."/>
            <person name="Walker J.A."/>
            <person name="Waters P.D."/>
            <person name="Webber C."/>
            <person name="Weidman J.R."/>
            <person name="Xie X."/>
            <person name="Zody M.C."/>
            <person name="Baldwin J."/>
            <person name="Abdouelleil A."/>
            <person name="Abdulkadir J."/>
            <person name="Abebe A."/>
            <person name="Abera B."/>
            <person name="Abreu J."/>
            <person name="Acer S.C."/>
            <person name="Aftuck L."/>
            <person name="Alexander A."/>
            <person name="An P."/>
            <person name="Anderson E."/>
            <person name="Anderson S."/>
            <person name="Arachi H."/>
            <person name="Azer M."/>
            <person name="Bachantsang P."/>
            <person name="Barry A."/>
            <person name="Bayul T."/>
            <person name="Berlin A."/>
            <person name="Bessette D."/>
            <person name="Bloom T."/>
            <person name="Bloom T."/>
            <person name="Boguslavskiy L."/>
            <person name="Bonnet C."/>
            <person name="Boukhgalter B."/>
            <person name="Bourzgui I."/>
            <person name="Brown A."/>
            <person name="Cahill P."/>
            <person name="Channer S."/>
            <person name="Cheshatsang Y."/>
            <person name="Chuda L."/>
            <person name="Citroen M."/>
            <person name="Collymore A."/>
            <person name="Cooke P."/>
            <person name="Costello M."/>
            <person name="D'Aco K."/>
            <person name="Daza R."/>
            <person name="De Haan G."/>
            <person name="DeGray S."/>
            <person name="DeMaso C."/>
            <person name="Dhargay N."/>
            <person name="Dooley K."/>
            <person name="Dooley E."/>
            <person name="Doricent M."/>
            <person name="Dorje P."/>
            <person name="Dorjee K."/>
            <person name="Dupes A."/>
            <person name="Elong R."/>
            <person name="Falk J."/>
            <person name="Farina A."/>
            <person name="Faro S."/>
            <person name="Ferguson D."/>
            <person name="Fisher S."/>
            <person name="Foley C.D."/>
            <person name="Franke A."/>
            <person name="Friedrich D."/>
            <person name="Gadbois L."/>
            <person name="Gearin G."/>
            <person name="Gearin C.R."/>
            <person name="Giannoukos G."/>
            <person name="Goode T."/>
            <person name="Graham J."/>
            <person name="Grandbois E."/>
            <person name="Grewal S."/>
            <person name="Gyaltsen K."/>
            <person name="Hafez N."/>
            <person name="Hagos B."/>
            <person name="Hall J."/>
            <person name="Henson C."/>
            <person name="Hollinger A."/>
            <person name="Honan T."/>
            <person name="Huard M.D."/>
            <person name="Hughes L."/>
            <person name="Hurhula B."/>
            <person name="Husby M.E."/>
            <person name="Kamat A."/>
            <person name="Kanga B."/>
            <person name="Kashin S."/>
            <person name="Khazanovich D."/>
            <person name="Kisner P."/>
            <person name="Lance K."/>
            <person name="Lara M."/>
            <person name="Lee W."/>
            <person name="Lennon N."/>
            <person name="Letendre F."/>
            <person name="LeVine R."/>
            <person name="Lipovsky A."/>
            <person name="Liu X."/>
            <person name="Liu J."/>
            <person name="Liu S."/>
            <person name="Lokyitsang T."/>
            <person name="Lokyitsang Y."/>
            <person name="Lubonja R."/>
            <person name="Lui A."/>
            <person name="MacDonald P."/>
            <person name="Magnisalis V."/>
            <person name="Maru K."/>
            <person name="Matthews C."/>
            <person name="McCusker W."/>
            <person name="McDonough S."/>
            <person name="Mehta T."/>
            <person name="Meldrim J."/>
            <person name="Meneus L."/>
            <person name="Mihai O."/>
            <person name="Mihalev A."/>
            <person name="Mihova T."/>
            <person name="Mittelman R."/>
            <person name="Mlenga V."/>
            <person name="Montmayeur A."/>
            <person name="Mulrain L."/>
            <person name="Navidi A."/>
            <person name="Naylor J."/>
            <person name="Negash T."/>
            <person name="Nguyen T."/>
            <person name="Nguyen N."/>
            <person name="Nicol R."/>
            <person name="Norbu C."/>
            <person name="Norbu N."/>
            <person name="Novod N."/>
            <person name="O'Neill B."/>
            <person name="Osman S."/>
            <person name="Markiewicz E."/>
            <person name="Oyono O.L."/>
            <person name="Patti C."/>
            <person name="Phunkhang P."/>
            <person name="Pierre F."/>
            <person name="Priest M."/>
            <person name="Raghuraman S."/>
            <person name="Rege F."/>
            <person name="Reyes R."/>
            <person name="Rise C."/>
            <person name="Rogov P."/>
            <person name="Ross K."/>
            <person name="Ryan E."/>
            <person name="Settipalli S."/>
            <person name="Shea T."/>
            <person name="Sherpa N."/>
            <person name="Shi L."/>
            <person name="Shih D."/>
            <person name="Sparrow T."/>
            <person name="Spaulding J."/>
            <person name="Stalker J."/>
            <person name="Stange-Thomann N."/>
            <person name="Stavropoulos S."/>
            <person name="Stone C."/>
            <person name="Strader C."/>
            <person name="Tesfaye S."/>
            <person name="Thomson T."/>
            <person name="Thoulutsang Y."/>
            <person name="Thoulutsang D."/>
            <person name="Topham K."/>
            <person name="Topping I."/>
            <person name="Tsamla T."/>
            <person name="Vassiliev H."/>
            <person name="Vo A."/>
            <person name="Wangchuk T."/>
            <person name="Wangdi T."/>
            <person name="Weiand M."/>
            <person name="Wilkinson J."/>
            <person name="Wilson A."/>
            <person name="Yadav S."/>
            <person name="Young G."/>
            <person name="Yu Q."/>
            <person name="Zembek L."/>
            <person name="Zhong D."/>
            <person name="Zimmer A."/>
            <person name="Zwirko Z."/>
            <person name="Jaffe D.B."/>
            <person name="Alvarez P."/>
            <person name="Brockman W."/>
            <person name="Butler J."/>
            <person name="Chin C."/>
            <person name="Gnerre S."/>
            <person name="MacCallum I."/>
            <person name="Graves J.A."/>
            <person name="Ponting C.P."/>
            <person name="Breen M."/>
            <person name="Samollow P.B."/>
            <person name="Lander E.S."/>
            <person name="Lindblad-Toh K."/>
        </authorList>
    </citation>
    <scope>NUCLEOTIDE SEQUENCE [LARGE SCALE GENOMIC DNA]</scope>
</reference>
<dbReference type="GO" id="GO:0007224">
    <property type="term" value="P:smoothened signaling pathway"/>
    <property type="evidence" value="ECO:0000318"/>
    <property type="project" value="GO_Central"/>
</dbReference>
<name>F7FKZ3_MONDO</name>
<evidence type="ECO:0000256" key="3">
    <source>
        <dbReference type="ARBA" id="ARBA00022729"/>
    </source>
</evidence>
<evidence type="ECO:0000259" key="8">
    <source>
        <dbReference type="Pfam" id="PF07773"/>
    </source>
</evidence>
<feature type="domain" description="Tectonic-1-3 N-terminal" evidence="9">
    <location>
        <begin position="113"/>
        <end position="210"/>
    </location>
</feature>
<dbReference type="Bgee" id="ENSMODG00000004976">
    <property type="expression patterns" value="Expressed in uterus and 19 other cell types or tissues"/>
</dbReference>
<accession>F7FKZ3</accession>
<keyword evidence="11" id="KW-1185">Reference proteome</keyword>
<protein>
    <submittedName>
        <fullName evidence="10">Tectonic family member 3</fullName>
    </submittedName>
</protein>
<comment type="similarity">
    <text evidence="1">Belongs to the tectonic family.</text>
</comment>
<dbReference type="Pfam" id="PF07773">
    <property type="entry name" value="TCTN_DUF1619"/>
    <property type="match status" value="2"/>
</dbReference>
<dbReference type="InParanoid" id="F7FKZ3"/>
<keyword evidence="5" id="KW-0325">Glycoprotein</keyword>
<dbReference type="GeneTree" id="ENSGT00570000079101"/>
<dbReference type="Proteomes" id="UP000002280">
    <property type="component" value="Chromosome 1"/>
</dbReference>
<proteinExistence type="inferred from homology"/>
<dbReference type="FunCoup" id="F7FKZ3">
    <property type="interactions" value="467"/>
</dbReference>
<evidence type="ECO:0000256" key="7">
    <source>
        <dbReference type="SAM" id="SignalP"/>
    </source>
</evidence>
<dbReference type="Pfam" id="PF25752">
    <property type="entry name" value="DUF1619_N"/>
    <property type="match status" value="1"/>
</dbReference>
<dbReference type="InterPro" id="IPR011677">
    <property type="entry name" value="TCTN1-3_dom"/>
</dbReference>
<dbReference type="GeneID" id="100022930"/>
<reference evidence="10" key="2">
    <citation type="submission" date="2025-08" db="UniProtKB">
        <authorList>
            <consortium name="Ensembl"/>
        </authorList>
    </citation>
    <scope>IDENTIFICATION</scope>
</reference>
<feature type="region of interest" description="Disordered" evidence="6">
    <location>
        <begin position="28"/>
        <end position="66"/>
    </location>
</feature>
<feature type="chain" id="PRO_5003352175" evidence="7">
    <location>
        <begin position="23"/>
        <end position="639"/>
    </location>
</feature>
<dbReference type="eggNOG" id="ENOG502RKDI">
    <property type="taxonomic scope" value="Eukaryota"/>
</dbReference>
<dbReference type="OrthoDB" id="184109at2759"/>
<dbReference type="AlphaFoldDB" id="F7FKZ3"/>
<evidence type="ECO:0000256" key="6">
    <source>
        <dbReference type="SAM" id="MobiDB-lite"/>
    </source>
</evidence>
<dbReference type="OMA" id="KVQFGVN"/>
<evidence type="ECO:0000256" key="2">
    <source>
        <dbReference type="ARBA" id="ARBA00011495"/>
    </source>
</evidence>
<keyword evidence="3 7" id="KW-0732">Signal</keyword>
<sequence>MTLEPLELLLLPWFLLFGGTGAQIQPSFPWGASTSAGLEPRGGTPSTSPPPEPETPTTPLGVSLEEEPRLQPLVTMTPDPFRGEEQAELEPEVVWLEVEEFGVTARRYWFKSQIALICTCDLLQDSCDVNCCCDKDCYLPKPEMIFSYCLPGSYRLMDWVCLESSIFFLSNSPFPSKNLVSVNGIQQFCIQVNNPILNYFQHLQKVNETNVQTLVAQYGATAFFSVPQSMSSFSSFYMAGDPILIYFPQWSLLSLFKQPAGVGPTGLCTEKNPARFLESRSTICIRFFRNIRSSCTTDPSLRASSYHNFMVLKVPKGVTDLQNMQVPITVISEPVSPLLVGDTCHNAVSKVIYDIETNGTSGIQKISASFNFTNLSGVPEAFLEQHITIRFYIKDFQQKKSFSVERSGNPGYIFGKPLLVLQGNSSGTMTISQSHSDGSCSVNREKVQFGMNMMTGCMFRIENKDCDNLQEELYKTLSGTPRPLYLGIVGNSDPFRKGDWVKIFSKNCNVTKNEQAKDCTSCCLIPFSLEIQIVWARVGSWTNSQAHVIGGRYQYQCSFIKLPSSMPEISLTTFVSFSDVTMKPSFVKEQPKINWRLPLTYVIPPAREWNGEMESLRSLSIPLVLLCMSLHGLLSLEMN</sequence>
<dbReference type="PANTHER" id="PTHR14611:SF4">
    <property type="entry name" value="TECTONIC-3"/>
    <property type="match status" value="1"/>
</dbReference>
<feature type="compositionally biased region" description="Pro residues" evidence="6">
    <location>
        <begin position="47"/>
        <end position="56"/>
    </location>
</feature>
<feature type="domain" description="Tectonic-1-3" evidence="8">
    <location>
        <begin position="234"/>
        <end position="391"/>
    </location>
</feature>
<dbReference type="Ensembl" id="ENSMODT00000006256.4">
    <property type="protein sequence ID" value="ENSMODP00000006127.3"/>
    <property type="gene ID" value="ENSMODG00000004976.4"/>
</dbReference>
<evidence type="ECO:0000259" key="9">
    <source>
        <dbReference type="Pfam" id="PF25752"/>
    </source>
</evidence>
<evidence type="ECO:0000313" key="11">
    <source>
        <dbReference type="Proteomes" id="UP000002280"/>
    </source>
</evidence>